<feature type="signal peptide" evidence="1">
    <location>
        <begin position="1"/>
        <end position="23"/>
    </location>
</feature>
<accession>A0A7D4BC53</accession>
<dbReference type="Pfam" id="PF13568">
    <property type="entry name" value="OMP_b-brl_2"/>
    <property type="match status" value="1"/>
</dbReference>
<dbReference type="Proteomes" id="UP000500961">
    <property type="component" value="Chromosome"/>
</dbReference>
<protein>
    <submittedName>
        <fullName evidence="3">PorT family protein</fullName>
    </submittedName>
</protein>
<dbReference type="EMBL" id="CP041345">
    <property type="protein sequence ID" value="QKG80560.1"/>
    <property type="molecule type" value="Genomic_DNA"/>
</dbReference>
<dbReference type="InterPro" id="IPR025665">
    <property type="entry name" value="Beta-barrel_OMP_2"/>
</dbReference>
<name>A0A7D4BC53_9BACT</name>
<dbReference type="AlphaFoldDB" id="A0A7D4BC53"/>
<keyword evidence="4" id="KW-1185">Reference proteome</keyword>
<dbReference type="KEGG" id="ttz:FHG85_09855"/>
<dbReference type="InterPro" id="IPR011250">
    <property type="entry name" value="OMP/PagP_B-barrel"/>
</dbReference>
<dbReference type="RefSeq" id="WP_173075398.1">
    <property type="nucleotide sequence ID" value="NZ_CP041345.1"/>
</dbReference>
<sequence>MKHHRLFIIALVALQLSFVDTFAQGFKGGVTLGVAATQVDGDTYGGFDKAGPILGFWVERNLVANWFWRANFRFIQKGSFAKIKDSDMTDFYRMKLNYFELPFTFGYQFVNGFSAIAGTSVGYLTKATEENSLGTFPDSDAFSFRKFEIAALAGMEYNYSENWRFGLMLSYSIIPIRPYNDNISYRMDTGQRNRVIEFLVVYRFQ</sequence>
<gene>
    <name evidence="3" type="ORF">FHG85_09855</name>
</gene>
<proteinExistence type="predicted"/>
<feature type="chain" id="PRO_5029865724" evidence="1">
    <location>
        <begin position="24"/>
        <end position="205"/>
    </location>
</feature>
<dbReference type="SUPFAM" id="SSF56925">
    <property type="entry name" value="OMPA-like"/>
    <property type="match status" value="1"/>
</dbReference>
<reference evidence="3 4" key="1">
    <citation type="submission" date="2019-07" db="EMBL/GenBank/DDBJ databases">
        <title>Thalassofilum flectens gen. nov., sp. nov., a novel moderate thermophilic anaerobe from a shallow sea hot spring in Kunashir Island (Russia), representing a new family in the order Bacteroidales, and proposal of Thalassofilacea fam. nov.</title>
        <authorList>
            <person name="Kochetkova T.V."/>
            <person name="Podosokorskaya O.A."/>
            <person name="Novikov A."/>
            <person name="Elcheninov A.G."/>
            <person name="Toshchakov S.V."/>
            <person name="Kublanov I.V."/>
        </authorList>
    </citation>
    <scope>NUCLEOTIDE SEQUENCE [LARGE SCALE GENOMIC DNA]</scope>
    <source>
        <strain evidence="3 4">38-H</strain>
    </source>
</reference>
<evidence type="ECO:0000259" key="2">
    <source>
        <dbReference type="Pfam" id="PF13568"/>
    </source>
</evidence>
<feature type="domain" description="Outer membrane protein beta-barrel" evidence="2">
    <location>
        <begin position="22"/>
        <end position="176"/>
    </location>
</feature>
<keyword evidence="1" id="KW-0732">Signal</keyword>
<evidence type="ECO:0000313" key="4">
    <source>
        <dbReference type="Proteomes" id="UP000500961"/>
    </source>
</evidence>
<evidence type="ECO:0000313" key="3">
    <source>
        <dbReference type="EMBL" id="QKG80560.1"/>
    </source>
</evidence>
<evidence type="ECO:0000256" key="1">
    <source>
        <dbReference type="SAM" id="SignalP"/>
    </source>
</evidence>
<organism evidence="3 4">
    <name type="scientific">Tenuifilum thalassicum</name>
    <dbReference type="NCBI Taxonomy" id="2590900"/>
    <lineage>
        <taxon>Bacteria</taxon>
        <taxon>Pseudomonadati</taxon>
        <taxon>Bacteroidota</taxon>
        <taxon>Bacteroidia</taxon>
        <taxon>Bacteroidales</taxon>
        <taxon>Tenuifilaceae</taxon>
        <taxon>Tenuifilum</taxon>
    </lineage>
</organism>